<keyword evidence="8" id="KW-0234">DNA repair</keyword>
<keyword evidence="7" id="KW-0460">Magnesium</keyword>
<comment type="caution">
    <text evidence="11">The sequence shown here is derived from an EMBL/GenBank/DDBJ whole genome shotgun (WGS) entry which is preliminary data.</text>
</comment>
<evidence type="ECO:0000256" key="7">
    <source>
        <dbReference type="ARBA" id="ARBA00022842"/>
    </source>
</evidence>
<comment type="cofactor">
    <cofactor evidence="1">
        <name>Mn(2+)</name>
        <dbReference type="ChEBI" id="CHEBI:29035"/>
    </cofactor>
</comment>
<evidence type="ECO:0000256" key="6">
    <source>
        <dbReference type="ARBA" id="ARBA00022801"/>
    </source>
</evidence>
<evidence type="ECO:0000256" key="5">
    <source>
        <dbReference type="ARBA" id="ARBA00022763"/>
    </source>
</evidence>
<dbReference type="InterPro" id="IPR051547">
    <property type="entry name" value="TDP2-like"/>
</dbReference>
<dbReference type="PROSITE" id="PS51257">
    <property type="entry name" value="PROKAR_LIPOPROTEIN"/>
    <property type="match status" value="1"/>
</dbReference>
<feature type="domain" description="Endonuclease/exonuclease/phosphatase" evidence="10">
    <location>
        <begin position="32"/>
        <end position="291"/>
    </location>
</feature>
<dbReference type="PANTHER" id="PTHR15822:SF4">
    <property type="entry name" value="TYROSYL-DNA PHOSPHODIESTERASE 2"/>
    <property type="match status" value="1"/>
</dbReference>
<feature type="signal peptide" evidence="9">
    <location>
        <begin position="1"/>
        <end position="20"/>
    </location>
</feature>
<evidence type="ECO:0000256" key="8">
    <source>
        <dbReference type="ARBA" id="ARBA00023204"/>
    </source>
</evidence>
<comment type="cofactor">
    <cofactor evidence="2">
        <name>Mg(2+)</name>
        <dbReference type="ChEBI" id="CHEBI:18420"/>
    </cofactor>
</comment>
<keyword evidence="11" id="KW-0255">Endonuclease</keyword>
<dbReference type="InterPro" id="IPR036691">
    <property type="entry name" value="Endo/exonu/phosph_ase_sf"/>
</dbReference>
<evidence type="ECO:0000256" key="9">
    <source>
        <dbReference type="SAM" id="SignalP"/>
    </source>
</evidence>
<evidence type="ECO:0000259" key="10">
    <source>
        <dbReference type="Pfam" id="PF03372"/>
    </source>
</evidence>
<keyword evidence="9" id="KW-0732">Signal</keyword>
<dbReference type="Pfam" id="PF03372">
    <property type="entry name" value="Exo_endo_phos"/>
    <property type="match status" value="1"/>
</dbReference>
<evidence type="ECO:0000313" key="11">
    <source>
        <dbReference type="EMBL" id="MBE0459281.1"/>
    </source>
</evidence>
<evidence type="ECO:0000313" key="12">
    <source>
        <dbReference type="Proteomes" id="UP000707245"/>
    </source>
</evidence>
<dbReference type="GO" id="GO:0004519">
    <property type="term" value="F:endonuclease activity"/>
    <property type="evidence" value="ECO:0007669"/>
    <property type="project" value="UniProtKB-KW"/>
</dbReference>
<evidence type="ECO:0000256" key="2">
    <source>
        <dbReference type="ARBA" id="ARBA00001946"/>
    </source>
</evidence>
<evidence type="ECO:0000256" key="3">
    <source>
        <dbReference type="ARBA" id="ARBA00022722"/>
    </source>
</evidence>
<name>A0ABR9FR10_9GAMM</name>
<dbReference type="RefSeq" id="WP_192542725.1">
    <property type="nucleotide sequence ID" value="NZ_JBQELX010000081.1"/>
</dbReference>
<dbReference type="InterPro" id="IPR005135">
    <property type="entry name" value="Endo/exonuclease/phosphatase"/>
</dbReference>
<sequence>MKKINILLFASSLGLFGCSAGVPYPSSKLTVATWNLEHLASDGNLGCKVRTESDYKLLSQYVNTVDADVFALQEVASEAAVARIFNPQQWQIIMSSRADSPSYTCRGNGNLSTQQKVAFAVKKSIQVTNLKHLTSFSKVKLGAREGLQLSLDYNNQTINLLNLHLKSGCFPQDYSQSDSASCQVFAKQVDILKQYVASQLGNDDKWLMLGDFNHHVADKNNKFRNVLFDAMAAPTNNTLTVLTDEKVSCHPKYPAPIDHIISSSAMTNALSTPPVMFHKYAQPPRTMLSDHCALSATFNIH</sequence>
<keyword evidence="12" id="KW-1185">Reference proteome</keyword>
<dbReference type="PANTHER" id="PTHR15822">
    <property type="entry name" value="TRAF AND TNF RECEPTOR-ASSOCIATED PROTEIN"/>
    <property type="match status" value="1"/>
</dbReference>
<accession>A0ABR9FR10</accession>
<evidence type="ECO:0000256" key="1">
    <source>
        <dbReference type="ARBA" id="ARBA00001936"/>
    </source>
</evidence>
<keyword evidence="3" id="KW-0540">Nuclease</keyword>
<feature type="chain" id="PRO_5046504241" evidence="9">
    <location>
        <begin position="21"/>
        <end position="301"/>
    </location>
</feature>
<dbReference type="EMBL" id="RRZA01000071">
    <property type="protein sequence ID" value="MBE0459281.1"/>
    <property type="molecule type" value="Genomic_DNA"/>
</dbReference>
<proteinExistence type="predicted"/>
<keyword evidence="4" id="KW-0479">Metal-binding</keyword>
<keyword evidence="5" id="KW-0227">DNA damage</keyword>
<gene>
    <name evidence="11" type="ORF">EI167_17925</name>
</gene>
<evidence type="ECO:0000256" key="4">
    <source>
        <dbReference type="ARBA" id="ARBA00022723"/>
    </source>
</evidence>
<keyword evidence="6" id="KW-0378">Hydrolase</keyword>
<organism evidence="11 12">
    <name type="scientific">Pseudoalteromonas prydzensis</name>
    <dbReference type="NCBI Taxonomy" id="182141"/>
    <lineage>
        <taxon>Bacteria</taxon>
        <taxon>Pseudomonadati</taxon>
        <taxon>Pseudomonadota</taxon>
        <taxon>Gammaproteobacteria</taxon>
        <taxon>Alteromonadales</taxon>
        <taxon>Pseudoalteromonadaceae</taxon>
        <taxon>Pseudoalteromonas</taxon>
    </lineage>
</organism>
<reference evidence="11 12" key="1">
    <citation type="submission" date="2020-07" db="EMBL/GenBank/DDBJ databases">
        <title>Halophilic bacteria isolated from french cheeses.</title>
        <authorList>
            <person name="Kothe C.I."/>
            <person name="Farah-Kraiem B."/>
            <person name="Renault P."/>
            <person name="Dridi B."/>
        </authorList>
    </citation>
    <scope>NUCLEOTIDE SEQUENCE [LARGE SCALE GENOMIC DNA]</scope>
    <source>
        <strain evidence="11 12">FME14</strain>
    </source>
</reference>
<dbReference type="Proteomes" id="UP000707245">
    <property type="component" value="Unassembled WGS sequence"/>
</dbReference>
<dbReference type="Gene3D" id="3.60.10.10">
    <property type="entry name" value="Endonuclease/exonuclease/phosphatase"/>
    <property type="match status" value="1"/>
</dbReference>
<protein>
    <submittedName>
        <fullName evidence="11">Endonuclease/exonuclease/phosphatase family protein</fullName>
    </submittedName>
</protein>
<dbReference type="SUPFAM" id="SSF56219">
    <property type="entry name" value="DNase I-like"/>
    <property type="match status" value="1"/>
</dbReference>